<evidence type="ECO:0000313" key="1">
    <source>
        <dbReference type="EMBL" id="GCC17581.1"/>
    </source>
</evidence>
<comment type="caution">
    <text evidence="1">The sequence shown here is derived from an EMBL/GenBank/DDBJ whole genome shotgun (WGS) entry which is preliminary data.</text>
</comment>
<dbReference type="AlphaFoldDB" id="A0A401RHH4"/>
<sequence length="123" mass="13089">PSGEPIQIHHQTRQHMAELQGSSLRDPTHSSAELLELAYHEATGRRSAAKQIADNLSFLGCTGTDEFATSPASSHSAVFQPALEGFAVSLLQTRVSVPTSPEVRLDSGPEVGMLPIAPEELGM</sequence>
<name>A0A401RHH4_CHIPU</name>
<reference evidence="1 2" key="1">
    <citation type="journal article" date="2018" name="Nat. Ecol. Evol.">
        <title>Shark genomes provide insights into elasmobranch evolution and the origin of vertebrates.</title>
        <authorList>
            <person name="Hara Y"/>
            <person name="Yamaguchi K"/>
            <person name="Onimaru K"/>
            <person name="Kadota M"/>
            <person name="Koyanagi M"/>
            <person name="Keeley SD"/>
            <person name="Tatsumi K"/>
            <person name="Tanaka K"/>
            <person name="Motone F"/>
            <person name="Kageyama Y"/>
            <person name="Nozu R"/>
            <person name="Adachi N"/>
            <person name="Nishimura O"/>
            <person name="Nakagawa R"/>
            <person name="Tanegashima C"/>
            <person name="Kiyatake I"/>
            <person name="Matsumoto R"/>
            <person name="Murakumo K"/>
            <person name="Nishida K"/>
            <person name="Terakita A"/>
            <person name="Kuratani S"/>
            <person name="Sato K"/>
            <person name="Hyodo S Kuraku.S."/>
        </authorList>
    </citation>
    <scope>NUCLEOTIDE SEQUENCE [LARGE SCALE GENOMIC DNA]</scope>
</reference>
<accession>A0A401RHH4</accession>
<gene>
    <name evidence="1" type="ORF">chiPu_0022007</name>
</gene>
<dbReference type="EMBL" id="BEZZ01005538">
    <property type="protein sequence ID" value="GCC17581.1"/>
    <property type="molecule type" value="Genomic_DNA"/>
</dbReference>
<organism evidence="1 2">
    <name type="scientific">Chiloscyllium punctatum</name>
    <name type="common">Brownbanded bambooshark</name>
    <name type="synonym">Hemiscyllium punctatum</name>
    <dbReference type="NCBI Taxonomy" id="137246"/>
    <lineage>
        <taxon>Eukaryota</taxon>
        <taxon>Metazoa</taxon>
        <taxon>Chordata</taxon>
        <taxon>Craniata</taxon>
        <taxon>Vertebrata</taxon>
        <taxon>Chondrichthyes</taxon>
        <taxon>Elasmobranchii</taxon>
        <taxon>Galeomorphii</taxon>
        <taxon>Galeoidea</taxon>
        <taxon>Orectolobiformes</taxon>
        <taxon>Hemiscylliidae</taxon>
        <taxon>Chiloscyllium</taxon>
    </lineage>
</organism>
<protein>
    <submittedName>
        <fullName evidence="1">Uncharacterized protein</fullName>
    </submittedName>
</protein>
<dbReference type="Proteomes" id="UP000287033">
    <property type="component" value="Unassembled WGS sequence"/>
</dbReference>
<keyword evidence="2" id="KW-1185">Reference proteome</keyword>
<feature type="non-terminal residue" evidence="1">
    <location>
        <position position="1"/>
    </location>
</feature>
<dbReference type="STRING" id="137246.A0A401RHH4"/>
<evidence type="ECO:0000313" key="2">
    <source>
        <dbReference type="Proteomes" id="UP000287033"/>
    </source>
</evidence>
<proteinExistence type="predicted"/>